<name>A0AAE1D323_9GAST</name>
<gene>
    <name evidence="2" type="ORF">RRG08_003611</name>
</gene>
<keyword evidence="3" id="KW-1185">Reference proteome</keyword>
<dbReference type="Proteomes" id="UP001283361">
    <property type="component" value="Unassembled WGS sequence"/>
</dbReference>
<feature type="region of interest" description="Disordered" evidence="1">
    <location>
        <begin position="105"/>
        <end position="158"/>
    </location>
</feature>
<comment type="caution">
    <text evidence="2">The sequence shown here is derived from an EMBL/GenBank/DDBJ whole genome shotgun (WGS) entry which is preliminary data.</text>
</comment>
<evidence type="ECO:0000313" key="3">
    <source>
        <dbReference type="Proteomes" id="UP001283361"/>
    </source>
</evidence>
<evidence type="ECO:0000313" key="2">
    <source>
        <dbReference type="EMBL" id="KAK3754812.1"/>
    </source>
</evidence>
<proteinExistence type="predicted"/>
<reference evidence="2" key="1">
    <citation type="journal article" date="2023" name="G3 (Bethesda)">
        <title>A reference genome for the long-term kleptoplast-retaining sea slug Elysia crispata morphotype clarki.</title>
        <authorList>
            <person name="Eastman K.E."/>
            <person name="Pendleton A.L."/>
            <person name="Shaikh M.A."/>
            <person name="Suttiyut T."/>
            <person name="Ogas R."/>
            <person name="Tomko P."/>
            <person name="Gavelis G."/>
            <person name="Widhalm J.R."/>
            <person name="Wisecaver J.H."/>
        </authorList>
    </citation>
    <scope>NUCLEOTIDE SEQUENCE</scope>
    <source>
        <strain evidence="2">ECLA1</strain>
    </source>
</reference>
<feature type="region of interest" description="Disordered" evidence="1">
    <location>
        <begin position="15"/>
        <end position="52"/>
    </location>
</feature>
<feature type="compositionally biased region" description="Basic and acidic residues" evidence="1">
    <location>
        <begin position="19"/>
        <end position="28"/>
    </location>
</feature>
<accession>A0AAE1D323</accession>
<dbReference type="EMBL" id="JAWDGP010005634">
    <property type="protein sequence ID" value="KAK3754812.1"/>
    <property type="molecule type" value="Genomic_DNA"/>
</dbReference>
<evidence type="ECO:0000256" key="1">
    <source>
        <dbReference type="SAM" id="MobiDB-lite"/>
    </source>
</evidence>
<organism evidence="2 3">
    <name type="scientific">Elysia crispata</name>
    <name type="common">lettuce slug</name>
    <dbReference type="NCBI Taxonomy" id="231223"/>
    <lineage>
        <taxon>Eukaryota</taxon>
        <taxon>Metazoa</taxon>
        <taxon>Spiralia</taxon>
        <taxon>Lophotrochozoa</taxon>
        <taxon>Mollusca</taxon>
        <taxon>Gastropoda</taxon>
        <taxon>Heterobranchia</taxon>
        <taxon>Euthyneura</taxon>
        <taxon>Panpulmonata</taxon>
        <taxon>Sacoglossa</taxon>
        <taxon>Placobranchoidea</taxon>
        <taxon>Plakobranchidae</taxon>
        <taxon>Elysia</taxon>
    </lineage>
</organism>
<protein>
    <submittedName>
        <fullName evidence="2">Uncharacterized protein</fullName>
    </submittedName>
</protein>
<dbReference type="AlphaFoldDB" id="A0AAE1D323"/>
<sequence length="167" mass="18985">MVQTQFSVNWDARWHGNRWTKDPPDSTCRRGGTYLRSSGRDPGDANSRVPTAPVRLKGQVERPVERGASHPFAFMRIHTPQVVSGNGRFARAVSFKTRGWTQGVIPLGKNKSRRRRVGSPSEYRLPRRKSDHPRSLRGATQYGLEAPPPKGDARGRMQRRRLRLSFV</sequence>